<sequence>MCRDPVTLCIRLEKSGNTGRMDLAAKWASICQLVYLNLRQILSIKKAIMTLPLILVIYGGMLACIDIFLYPLLTFGDNDNDKNVNAILGLDSPGSTILQLDYTPGDAPSLTRNDIGYLDSEHVSGWMAGIDHVGSPPGAVLPSALWYETDSALAANLTSPYQPGTGFMSLSIHTLPSPTCSSLDIGLGYSSLVDSTVAYSMTDVDVFGDDYLVGYGAGVPVMAHQAAKATLKQVGGG</sequence>
<keyword evidence="3" id="KW-1185">Reference proteome</keyword>
<keyword evidence="1" id="KW-0472">Membrane</keyword>
<evidence type="ECO:0000313" key="2">
    <source>
        <dbReference type="EMBL" id="GIQ90067.1"/>
    </source>
</evidence>
<dbReference type="Proteomes" id="UP000265618">
    <property type="component" value="Unassembled WGS sequence"/>
</dbReference>
<organism evidence="2 3">
    <name type="scientific">Kipferlia bialata</name>
    <dbReference type="NCBI Taxonomy" id="797122"/>
    <lineage>
        <taxon>Eukaryota</taxon>
        <taxon>Metamonada</taxon>
        <taxon>Carpediemonas-like organisms</taxon>
        <taxon>Kipferlia</taxon>
    </lineage>
</organism>
<reference evidence="2 3" key="1">
    <citation type="journal article" date="2018" name="PLoS ONE">
        <title>The draft genome of Kipferlia bialata reveals reductive genome evolution in fornicate parasites.</title>
        <authorList>
            <person name="Tanifuji G."/>
            <person name="Takabayashi S."/>
            <person name="Kume K."/>
            <person name="Takagi M."/>
            <person name="Nakayama T."/>
            <person name="Kamikawa R."/>
            <person name="Inagaki Y."/>
            <person name="Hashimoto T."/>
        </authorList>
    </citation>
    <scope>NUCLEOTIDE SEQUENCE [LARGE SCALE GENOMIC DNA]</scope>
    <source>
        <strain evidence="2">NY0173</strain>
    </source>
</reference>
<gene>
    <name evidence="2" type="ORF">KIPB_012714</name>
</gene>
<dbReference type="AlphaFoldDB" id="A0A9K3D8A3"/>
<comment type="caution">
    <text evidence="2">The sequence shown here is derived from an EMBL/GenBank/DDBJ whole genome shotgun (WGS) entry which is preliminary data.</text>
</comment>
<protein>
    <submittedName>
        <fullName evidence="2">Uncharacterized protein</fullName>
    </submittedName>
</protein>
<keyword evidence="1" id="KW-0812">Transmembrane</keyword>
<feature type="transmembrane region" description="Helical" evidence="1">
    <location>
        <begin position="48"/>
        <end position="73"/>
    </location>
</feature>
<keyword evidence="1" id="KW-1133">Transmembrane helix</keyword>
<proteinExistence type="predicted"/>
<evidence type="ECO:0000256" key="1">
    <source>
        <dbReference type="SAM" id="Phobius"/>
    </source>
</evidence>
<dbReference type="EMBL" id="BDIP01005725">
    <property type="protein sequence ID" value="GIQ90067.1"/>
    <property type="molecule type" value="Genomic_DNA"/>
</dbReference>
<accession>A0A9K3D8A3</accession>
<name>A0A9K3D8A3_9EUKA</name>
<evidence type="ECO:0000313" key="3">
    <source>
        <dbReference type="Proteomes" id="UP000265618"/>
    </source>
</evidence>